<reference evidence="2 3" key="1">
    <citation type="submission" date="2024-09" db="EMBL/GenBank/DDBJ databases">
        <title>Rethinking Asexuality: The Enigmatic Case of Functional Sexual Genes in Lepraria (Stereocaulaceae).</title>
        <authorList>
            <person name="Doellman M."/>
            <person name="Sun Y."/>
            <person name="Barcenas-Pena A."/>
            <person name="Lumbsch H.T."/>
            <person name="Grewe F."/>
        </authorList>
    </citation>
    <scope>NUCLEOTIDE SEQUENCE [LARGE SCALE GENOMIC DNA]</scope>
    <source>
        <strain evidence="2 3">Mercado 3170</strain>
    </source>
</reference>
<keyword evidence="3" id="KW-1185">Reference proteome</keyword>
<keyword evidence="2" id="KW-0496">Mitochondrion</keyword>
<dbReference type="Proteomes" id="UP001590950">
    <property type="component" value="Unassembled WGS sequence"/>
</dbReference>
<evidence type="ECO:0000313" key="3">
    <source>
        <dbReference type="Proteomes" id="UP001590950"/>
    </source>
</evidence>
<organism evidence="2 3">
    <name type="scientific">Stereocaulon virgatum</name>
    <dbReference type="NCBI Taxonomy" id="373712"/>
    <lineage>
        <taxon>Eukaryota</taxon>
        <taxon>Fungi</taxon>
        <taxon>Dikarya</taxon>
        <taxon>Ascomycota</taxon>
        <taxon>Pezizomycotina</taxon>
        <taxon>Lecanoromycetes</taxon>
        <taxon>OSLEUM clade</taxon>
        <taxon>Lecanoromycetidae</taxon>
        <taxon>Lecanorales</taxon>
        <taxon>Lecanorineae</taxon>
        <taxon>Stereocaulaceae</taxon>
        <taxon>Stereocaulon</taxon>
    </lineage>
</organism>
<evidence type="ECO:0000256" key="1">
    <source>
        <dbReference type="SAM" id="Phobius"/>
    </source>
</evidence>
<keyword evidence="1" id="KW-0812">Transmembrane</keyword>
<proteinExistence type="predicted"/>
<name>A0ABR3ZUF9_9LECA</name>
<dbReference type="InterPro" id="IPR036927">
    <property type="entry name" value="Cyt_c_oxase-like_su1_sf"/>
</dbReference>
<feature type="transmembrane region" description="Helical" evidence="1">
    <location>
        <begin position="121"/>
        <end position="142"/>
    </location>
</feature>
<dbReference type="EMBL" id="JBEFKJ010000078">
    <property type="protein sequence ID" value="KAL2036491.1"/>
    <property type="molecule type" value="Genomic_DNA"/>
</dbReference>
<comment type="caution">
    <text evidence="2">The sequence shown here is derived from an EMBL/GenBank/DDBJ whole genome shotgun (WGS) entry which is preliminary data.</text>
</comment>
<accession>A0ABR3ZUF9</accession>
<keyword evidence="1" id="KW-1133">Transmembrane helix</keyword>
<feature type="transmembrane region" description="Helical" evidence="1">
    <location>
        <begin position="214"/>
        <end position="239"/>
    </location>
</feature>
<feature type="transmembrane region" description="Helical" evidence="1">
    <location>
        <begin position="272"/>
        <end position="294"/>
    </location>
</feature>
<evidence type="ECO:0000313" key="2">
    <source>
        <dbReference type="EMBL" id="KAL2036491.1"/>
    </source>
</evidence>
<keyword evidence="1" id="KW-0472">Membrane</keyword>
<feature type="transmembrane region" description="Helical" evidence="1">
    <location>
        <begin position="154"/>
        <end position="173"/>
    </location>
</feature>
<dbReference type="SUPFAM" id="SSF81442">
    <property type="entry name" value="Cytochrome c oxidase subunit I-like"/>
    <property type="match status" value="1"/>
</dbReference>
<sequence length="312" mass="34341">MILTDRNFNTSFFEAAGGGDPILYQHLFSTRLIYYSINLTLFFLLYRFFLDGYTFGNNKLLKYIKIISLIYIIFLLCNSIISNIYNVDVIFYVKDKGIDIHGHVNVTKEAAIELSKGAASVGSQIGTGGSIIGMAGAVGASITKSSLPPVQKAALIIGSGLAGGLIHIGIGTINRANALKGLELETNLTTVSNNVKDTSVSKLIVDNMDSPLETLLFCIQGLNSICFTFTIILCIQLFIRLGVKEKVNLEILGTTLNLYLNKLINLNRKMSIIYIIILLIVLIISLLASSYFSYELYSDLDKYVNIHNAIKK</sequence>
<protein>
    <submittedName>
        <fullName evidence="2">Uncharacterized protein</fullName>
    </submittedName>
</protein>
<feature type="transmembrane region" description="Helical" evidence="1">
    <location>
        <begin position="32"/>
        <end position="50"/>
    </location>
</feature>
<feature type="transmembrane region" description="Helical" evidence="1">
    <location>
        <begin position="62"/>
        <end position="85"/>
    </location>
</feature>
<gene>
    <name evidence="2" type="ORF">N7G274_010793</name>
</gene>
<dbReference type="Gene3D" id="1.20.210.10">
    <property type="entry name" value="Cytochrome c oxidase-like, subunit I domain"/>
    <property type="match status" value="1"/>
</dbReference>
<geneLocation type="mitochondrion" evidence="2"/>